<keyword evidence="4 5" id="KW-0349">Heme</keyword>
<comment type="caution">
    <text evidence="7">The sequence shown here is derived from an EMBL/GenBank/DDBJ whole genome shotgun (WGS) entry which is preliminary data.</text>
</comment>
<name>A0A1S8BI75_9PEZI</name>
<dbReference type="PROSITE" id="PS00086">
    <property type="entry name" value="CYTOCHROME_P450"/>
    <property type="match status" value="1"/>
</dbReference>
<reference evidence="7 8" key="1">
    <citation type="submission" date="2017-01" db="EMBL/GenBank/DDBJ databases">
        <title>Draft genome sequence of Diplodia seriata F98.1, a fungal species involved in grapevine trunk diseases.</title>
        <authorList>
            <person name="Robert-Siegwald G."/>
            <person name="Vallet J."/>
            <person name="Abou-Mansour E."/>
            <person name="Xu J."/>
            <person name="Rey P."/>
            <person name="Bertsch C."/>
            <person name="Rego C."/>
            <person name="Larignon P."/>
            <person name="Fontaine F."/>
            <person name="Lebrun M.-H."/>
        </authorList>
    </citation>
    <scope>NUCLEOTIDE SEQUENCE [LARGE SCALE GENOMIC DNA]</scope>
    <source>
        <strain evidence="7 8">F98.1</strain>
    </source>
</reference>
<dbReference type="PANTHER" id="PTHR24305:SF168">
    <property type="entry name" value="P450, PUTATIVE (EUROFUNG)-RELATED"/>
    <property type="match status" value="1"/>
</dbReference>
<comment type="cofactor">
    <cofactor evidence="1 4">
        <name>heme</name>
        <dbReference type="ChEBI" id="CHEBI:30413"/>
    </cofactor>
</comment>
<dbReference type="SUPFAM" id="SSF48264">
    <property type="entry name" value="Cytochrome P450"/>
    <property type="match status" value="1"/>
</dbReference>
<dbReference type="PANTHER" id="PTHR24305">
    <property type="entry name" value="CYTOCHROME P450"/>
    <property type="match status" value="1"/>
</dbReference>
<dbReference type="GO" id="GO:0005506">
    <property type="term" value="F:iron ion binding"/>
    <property type="evidence" value="ECO:0007669"/>
    <property type="project" value="InterPro"/>
</dbReference>
<organism evidence="7 8">
    <name type="scientific">Diplodia seriata</name>
    <dbReference type="NCBI Taxonomy" id="420778"/>
    <lineage>
        <taxon>Eukaryota</taxon>
        <taxon>Fungi</taxon>
        <taxon>Dikarya</taxon>
        <taxon>Ascomycota</taxon>
        <taxon>Pezizomycotina</taxon>
        <taxon>Dothideomycetes</taxon>
        <taxon>Dothideomycetes incertae sedis</taxon>
        <taxon>Botryosphaeriales</taxon>
        <taxon>Botryosphaeriaceae</taxon>
        <taxon>Diplodia</taxon>
    </lineage>
</organism>
<dbReference type="InterPro" id="IPR001128">
    <property type="entry name" value="Cyt_P450"/>
</dbReference>
<feature type="transmembrane region" description="Helical" evidence="6">
    <location>
        <begin position="43"/>
        <end position="63"/>
    </location>
</feature>
<dbReference type="Gene3D" id="1.10.630.10">
    <property type="entry name" value="Cytochrome P450"/>
    <property type="match status" value="2"/>
</dbReference>
<comment type="similarity">
    <text evidence="5">Belongs to the cytochrome P450 family.</text>
</comment>
<dbReference type="PRINTS" id="PR00463">
    <property type="entry name" value="EP450I"/>
</dbReference>
<dbReference type="CDD" id="cd11060">
    <property type="entry name" value="CYP57A1-like"/>
    <property type="match status" value="1"/>
</dbReference>
<keyword evidence="7" id="KW-0808">Transferase</keyword>
<keyword evidence="2 4" id="KW-0479">Metal-binding</keyword>
<dbReference type="GO" id="GO:0032259">
    <property type="term" value="P:methylation"/>
    <property type="evidence" value="ECO:0007669"/>
    <property type="project" value="UniProtKB-KW"/>
</dbReference>
<keyword evidence="6" id="KW-0472">Membrane</keyword>
<dbReference type="STRING" id="420778.A0A1S8BI75"/>
<keyword evidence="5" id="KW-0503">Monooxygenase</keyword>
<dbReference type="InterPro" id="IPR036396">
    <property type="entry name" value="Cyt_P450_sf"/>
</dbReference>
<evidence type="ECO:0000256" key="1">
    <source>
        <dbReference type="ARBA" id="ARBA00001971"/>
    </source>
</evidence>
<dbReference type="EMBL" id="MSZU01000076">
    <property type="protein sequence ID" value="OMP87166.1"/>
    <property type="molecule type" value="Genomic_DNA"/>
</dbReference>
<dbReference type="GO" id="GO:0020037">
    <property type="term" value="F:heme binding"/>
    <property type="evidence" value="ECO:0007669"/>
    <property type="project" value="InterPro"/>
</dbReference>
<dbReference type="InterPro" id="IPR002401">
    <property type="entry name" value="Cyt_P450_E_grp-I"/>
</dbReference>
<gene>
    <name evidence="7" type="ORF">BK809_0007252</name>
</gene>
<keyword evidence="3 4" id="KW-0408">Iron</keyword>
<evidence type="ECO:0000256" key="4">
    <source>
        <dbReference type="PIRSR" id="PIRSR602401-1"/>
    </source>
</evidence>
<keyword evidence="7" id="KW-0489">Methyltransferase</keyword>
<dbReference type="InterPro" id="IPR017972">
    <property type="entry name" value="Cyt_P450_CS"/>
</dbReference>
<protein>
    <submittedName>
        <fullName evidence="7">Pisatin demethylase</fullName>
    </submittedName>
</protein>
<feature type="transmembrane region" description="Helical" evidence="6">
    <location>
        <begin position="256"/>
        <end position="275"/>
    </location>
</feature>
<accession>A0A1S8BI75</accession>
<evidence type="ECO:0000256" key="6">
    <source>
        <dbReference type="SAM" id="Phobius"/>
    </source>
</evidence>
<feature type="binding site" description="axial binding residue" evidence="4">
    <location>
        <position position="478"/>
    </location>
    <ligand>
        <name>heme</name>
        <dbReference type="ChEBI" id="CHEBI:30413"/>
    </ligand>
    <ligandPart>
        <name>Fe</name>
        <dbReference type="ChEBI" id="CHEBI:18248"/>
    </ligandPart>
</feature>
<dbReference type="GO" id="GO:0008168">
    <property type="term" value="F:methyltransferase activity"/>
    <property type="evidence" value="ECO:0007669"/>
    <property type="project" value="UniProtKB-KW"/>
</dbReference>
<keyword evidence="6" id="KW-1133">Transmembrane helix</keyword>
<dbReference type="Proteomes" id="UP000190776">
    <property type="component" value="Unassembled WGS sequence"/>
</dbReference>
<proteinExistence type="inferred from homology"/>
<dbReference type="InterPro" id="IPR050121">
    <property type="entry name" value="Cytochrome_P450_monoxygenase"/>
</dbReference>
<keyword evidence="5" id="KW-0560">Oxidoreductase</keyword>
<dbReference type="Pfam" id="PF00067">
    <property type="entry name" value="p450"/>
    <property type="match status" value="2"/>
</dbReference>
<evidence type="ECO:0000313" key="7">
    <source>
        <dbReference type="EMBL" id="OMP87166.1"/>
    </source>
</evidence>
<evidence type="ECO:0000256" key="3">
    <source>
        <dbReference type="ARBA" id="ARBA00023004"/>
    </source>
</evidence>
<dbReference type="GO" id="GO:0004497">
    <property type="term" value="F:monooxygenase activity"/>
    <property type="evidence" value="ECO:0007669"/>
    <property type="project" value="UniProtKB-KW"/>
</dbReference>
<keyword evidence="6" id="KW-0812">Transmembrane</keyword>
<evidence type="ECO:0000256" key="2">
    <source>
        <dbReference type="ARBA" id="ARBA00022723"/>
    </source>
</evidence>
<evidence type="ECO:0000256" key="5">
    <source>
        <dbReference type="RuleBase" id="RU000461"/>
    </source>
</evidence>
<dbReference type="GO" id="GO:0016705">
    <property type="term" value="F:oxidoreductase activity, acting on paired donors, with incorporation or reduction of molecular oxygen"/>
    <property type="evidence" value="ECO:0007669"/>
    <property type="project" value="InterPro"/>
</dbReference>
<dbReference type="OrthoDB" id="3934656at2759"/>
<evidence type="ECO:0000313" key="8">
    <source>
        <dbReference type="Proteomes" id="UP000190776"/>
    </source>
</evidence>
<dbReference type="AlphaFoldDB" id="A0A1S8BI75"/>
<dbReference type="PRINTS" id="PR00385">
    <property type="entry name" value="P450"/>
</dbReference>
<sequence>MSDGGCVGLMRAADNSSSALHAAGPSICLQRGLHHSLAPSGTMARPATVLSLALAALALYFVAHAFSRRFRQLAQFPGPWFAAHSRWWLVRVVNSGRSPYTFVDVSKKYGSMARIGPNHLLTTDPDFVRRILSAHSRYTRGPWYDSMRIDPHVPNIVSERGVAKHHKLRYQMSAGYAGKDIEGVEAAVDERLMHFIDTIEERWVSKPGASKVFDIAKRIQFFTLDMISQLCFGRSLGFVEADNDSFKFQATVEWQMPIVGLFSVIIELSHLYYILSSIPFIRRIIVPSAGDKIGIGPIMAVRHSFCSPGFNASVLTATRDFLFWSLTLALSIAGSDTTATAMRASLLAIISNPRVYARLTREIDDAIAAGKVSSPIRDSEARNLPYLQAVIKEGLRRFSPITQLRERVVPPQGDTFDGKFIPGGTFVGINSWTIQCHPVYGDDPEVFRPERWLIDDEERLKQMTQIHELIFGWGTTRCLGVPIALMNLNKLFVEMLRRYDVEVVNPHKPWHSECYGIFFQRDFNVRISHRQTGSA</sequence>